<protein>
    <submittedName>
        <fullName evidence="2">Uncharacterized protein</fullName>
    </submittedName>
</protein>
<dbReference type="EMBL" id="ML735874">
    <property type="protein sequence ID" value="KAE8411449.1"/>
    <property type="molecule type" value="Genomic_DNA"/>
</dbReference>
<organism evidence="2 3">
    <name type="scientific">Aspergillus pseudocaelatus</name>
    <dbReference type="NCBI Taxonomy" id="1825620"/>
    <lineage>
        <taxon>Eukaryota</taxon>
        <taxon>Fungi</taxon>
        <taxon>Dikarya</taxon>
        <taxon>Ascomycota</taxon>
        <taxon>Pezizomycotina</taxon>
        <taxon>Eurotiomycetes</taxon>
        <taxon>Eurotiomycetidae</taxon>
        <taxon>Eurotiales</taxon>
        <taxon>Aspergillaceae</taxon>
        <taxon>Aspergillus</taxon>
        <taxon>Aspergillus subgen. Circumdati</taxon>
    </lineage>
</organism>
<feature type="transmembrane region" description="Helical" evidence="1">
    <location>
        <begin position="97"/>
        <end position="114"/>
    </location>
</feature>
<keyword evidence="1" id="KW-1133">Transmembrane helix</keyword>
<reference evidence="2 3" key="1">
    <citation type="submission" date="2019-04" db="EMBL/GenBank/DDBJ databases">
        <authorList>
            <consortium name="DOE Joint Genome Institute"/>
            <person name="Mondo S."/>
            <person name="Kjaerbolling I."/>
            <person name="Vesth T."/>
            <person name="Frisvad J.C."/>
            <person name="Nybo J.L."/>
            <person name="Theobald S."/>
            <person name="Kildgaard S."/>
            <person name="Isbrandt T."/>
            <person name="Kuo A."/>
            <person name="Sato A."/>
            <person name="Lyhne E.K."/>
            <person name="Kogle M.E."/>
            <person name="Wiebenga A."/>
            <person name="Kun R.S."/>
            <person name="Lubbers R.J."/>
            <person name="Makela M.R."/>
            <person name="Barry K."/>
            <person name="Chovatia M."/>
            <person name="Clum A."/>
            <person name="Daum C."/>
            <person name="Haridas S."/>
            <person name="He G."/>
            <person name="LaButti K."/>
            <person name="Lipzen A."/>
            <person name="Riley R."/>
            <person name="Salamov A."/>
            <person name="Simmons B.A."/>
            <person name="Magnuson J.K."/>
            <person name="Henrissat B."/>
            <person name="Mortensen U.H."/>
            <person name="Larsen T.O."/>
            <person name="Devries R.P."/>
            <person name="Grigoriev I.V."/>
            <person name="Machida M."/>
            <person name="Baker S.E."/>
            <person name="Andersen M.R."/>
            <person name="Cantor M.N."/>
            <person name="Hua S.X."/>
        </authorList>
    </citation>
    <scope>NUCLEOTIDE SEQUENCE [LARGE SCALE GENOMIC DNA]</scope>
    <source>
        <strain evidence="2 3">CBS 117616</strain>
    </source>
</reference>
<evidence type="ECO:0000313" key="2">
    <source>
        <dbReference type="EMBL" id="KAE8411449.1"/>
    </source>
</evidence>
<keyword evidence="1" id="KW-0472">Membrane</keyword>
<evidence type="ECO:0000313" key="3">
    <source>
        <dbReference type="Proteomes" id="UP000325395"/>
    </source>
</evidence>
<keyword evidence="3" id="KW-1185">Reference proteome</keyword>
<name>A0ABQ6W2S5_9EURO</name>
<dbReference type="Proteomes" id="UP000325395">
    <property type="component" value="Unassembled WGS sequence"/>
</dbReference>
<proteinExistence type="predicted"/>
<evidence type="ECO:0000256" key="1">
    <source>
        <dbReference type="SAM" id="Phobius"/>
    </source>
</evidence>
<gene>
    <name evidence="2" type="ORF">BDV36DRAFT_274671</name>
</gene>
<accession>A0ABQ6W2S5</accession>
<sequence>MYSRSEPMQAPRMLQRGRVAAAELCGAGTMHPEYFNIFRILLSLSRNFVKGVTVLIPPPALIGRTRSPPTLVPCMQVGRMYVGHLTHGHLQMRTEEAVLFFQFLSSMTFFFFLFCCCIESSVRVDRSIVI</sequence>
<keyword evidence="1" id="KW-0812">Transmembrane</keyword>